<gene>
    <name evidence="12" type="ORF">SOCG_00776</name>
</gene>
<keyword evidence="5 8" id="KW-0518">Myosin</keyword>
<keyword evidence="13" id="KW-1185">Reference proteome</keyword>
<feature type="coiled-coil region" evidence="9">
    <location>
        <begin position="893"/>
        <end position="1085"/>
    </location>
</feature>
<dbReference type="Gene3D" id="3.40.850.10">
    <property type="entry name" value="Kinesin motor domain"/>
    <property type="match status" value="1"/>
</dbReference>
<accession>S9PZX5</accession>
<evidence type="ECO:0000259" key="10">
    <source>
        <dbReference type="PROSITE" id="PS51456"/>
    </source>
</evidence>
<keyword evidence="6 8" id="KW-0505">Motor protein</keyword>
<evidence type="ECO:0000256" key="3">
    <source>
        <dbReference type="ARBA" id="ARBA00022840"/>
    </source>
</evidence>
<dbReference type="RefSeq" id="XP_013018650.1">
    <property type="nucleotide sequence ID" value="XM_013163196.1"/>
</dbReference>
<evidence type="ECO:0000256" key="9">
    <source>
        <dbReference type="SAM" id="Coils"/>
    </source>
</evidence>
<dbReference type="Gene3D" id="1.20.58.530">
    <property type="match status" value="1"/>
</dbReference>
<dbReference type="PANTHER" id="PTHR13140:SF857">
    <property type="entry name" value="MYOSIN-11"/>
    <property type="match status" value="1"/>
</dbReference>
<dbReference type="Gene3D" id="1.10.10.820">
    <property type="match status" value="1"/>
</dbReference>
<dbReference type="PROSITE" id="PS51844">
    <property type="entry name" value="SH3_LIKE"/>
    <property type="match status" value="1"/>
</dbReference>
<dbReference type="OrthoDB" id="5343762at2759"/>
<dbReference type="Gene3D" id="1.20.120.720">
    <property type="entry name" value="Myosin VI head, motor domain, U50 subdomain"/>
    <property type="match status" value="1"/>
</dbReference>
<dbReference type="eggNOG" id="KOG0161">
    <property type="taxonomic scope" value="Eukaryota"/>
</dbReference>
<dbReference type="PANTHER" id="PTHR13140">
    <property type="entry name" value="MYOSIN"/>
    <property type="match status" value="1"/>
</dbReference>
<protein>
    <submittedName>
        <fullName evidence="12">Myosin type-2 heavy chain 2</fullName>
    </submittedName>
</protein>
<feature type="region of interest" description="Actin-binding" evidence="8">
    <location>
        <begin position="649"/>
        <end position="671"/>
    </location>
</feature>
<evidence type="ECO:0000259" key="11">
    <source>
        <dbReference type="PROSITE" id="PS51844"/>
    </source>
</evidence>
<evidence type="ECO:0000256" key="6">
    <source>
        <dbReference type="ARBA" id="ARBA00023175"/>
    </source>
</evidence>
<keyword evidence="2 8" id="KW-0547">Nucleotide-binding</keyword>
<dbReference type="InterPro" id="IPR001609">
    <property type="entry name" value="Myosin_head_motor_dom-like"/>
</dbReference>
<dbReference type="OMA" id="VGANLDW"/>
<dbReference type="PRINTS" id="PR00193">
    <property type="entry name" value="MYOSINHEAVY"/>
</dbReference>
<feature type="domain" description="Myosin N-terminal SH3-like" evidence="11">
    <location>
        <begin position="35"/>
        <end position="87"/>
    </location>
</feature>
<proteinExistence type="inferred from homology"/>
<feature type="domain" description="Myosin motor" evidence="10">
    <location>
        <begin position="91"/>
        <end position="770"/>
    </location>
</feature>
<feature type="binding site" evidence="8">
    <location>
        <begin position="184"/>
        <end position="191"/>
    </location>
    <ligand>
        <name>ATP</name>
        <dbReference type="ChEBI" id="CHEBI:30616"/>
    </ligand>
</feature>
<dbReference type="SUPFAM" id="SSF57997">
    <property type="entry name" value="Tropomyosin"/>
    <property type="match status" value="1"/>
</dbReference>
<dbReference type="InterPro" id="IPR036961">
    <property type="entry name" value="Kinesin_motor_dom_sf"/>
</dbReference>
<sequence length="2039" mass="236154">MSYYSRDDSGYAKHSMENIVSEKTVENAAKKASFDERSWVWISDPEEVYLKAWIEEKLNSGSQYRVRLEKDGTERIVDSGSTGEVNPPKFDMVNDMAELTCLNEPSVIHNLIQRYERDLIYTYSGLFLVAVNPYRSLPIYGDDMVKKYHAKQLPEVKPHIFRVADIAYRNLLEREQDQSILVTGESGAGKTETTKKVIQYLTAITGTSTNDSQLLENKILDTNPVLEAFGNAQTVRNNNSSRFGKFIRIEFSIDGSIVGANLDWYLLEKSRVTNPSPNERNYHIFYQLLRGSDGDLLRELFLERSVDKYTYLRNCAKFISGVDDALEFQQLCAGLTTLGFSSKDTKQLFIAIAAVLHLGNIEVASDRAGQARFPSLTHIDQLCHLLGIPAESFINAVLHPKTKAGREWIVNARTKEQVLHTLQSLAKSLYERNFAFLVDKLNRTMYQTQNDNNCFIGVLDIAGFEIFAHNSFEQLCINYTNEKLQQFFNHYMFVLEQEEYSQEKIEWNFVDYGNDLQPTIDIIEKSEPIGILSCLDEDCVMPMTTDVTFTEKLHLLLKGKTNIYRPKRFSSEGFLLRHYAGNVVYSTEGWLEKNKDPLNSNLANLISQSSNMHVSSLFADYSSGNTLNGDQYEKKGIFRTVSQRHRRQLNTLMKQLEATQPHFVRCIIPNSIKKPKNIEKALVLHQLRCNGVLEGIRIAQTGFPNKLLYTEFRSRYGILSKTLAKGYTEAKEATVAIIKDLDLSTSVYRLGETKVFFKANVLGFLEDRRNAILRDIFKAFSSVIRGSLVRRRLYRLNHRQDAAIVLQHNLRQLKVLRKQPWWHLFLNLKPLLGTTQTDEYLRRKDTLINNLKVQLEKAESVSVELEANRQRISKISKELSEEQLISKEKEILVERANSRIEVINERVSDLVEQLRLSQEKYSALYNEKKETEEQLEKYRSLTNHLQESISTLQEKLDLAVTEEEETKRKFKEFESSHINLQADYEHYAQLLDSQRKTIEEVQTKADGLKQTKNKLEEDILWKENSFNAAMDDLKSENSNLKSQCNTYESQIADLVSNYSRTESELNKKESEILMFQKELAEYRDQLANSLKKRASSEILVEEEALSLDSQENTFSSSSTTLSILKDVQELKALHSKEATQLSDRIKDVTQLLEQSMVTEDKLRSRNNELSDIVEALKYQLQEQDREIIEANTANANLQKTNDVLEKNATDFIDLQSVKTRYECKVSELFSQLHKERKRVEQLKTKLETFVNHEKEHYDHGISKENEPPKGTGNESLRKITDLLTSAMNSSTFEKYHLEMLLNTLQQQISEFDLSSPQRNLMFSHLDSIKRKSSMRKDFELPLSPSKTDNFDSTNFTKMLQGSPSKRSGKMEALIRNFDQNNTPLLFEPSKEDGNQKSTNLRSEIMKLNFNLEEAKRSGILDSSSVDSGVTAAMQSLLEENRALKAAATANVSTESFPDEQEQLLNEVPARLQGDLRRHFDQLRQSKETLLKLLNITEDKLHSADSALKETTKERDHLLRNFSMPAKPSFMMNDETEELGFDSPDGLDEQKLEEVNLLRMRKLESALSKYRSRLGEYQLRHENSESSIHKLQRAKTTLSNRLNERETYITELLDTHKKMETALLESNAKQKEFESLYHEKNNDLSELKQHREKLMKQIDEFNTVRVQDLEERERKDELLFQRYQKELNGFKVQLEEEREKNLRIRQDNRHVHLEVGELRTRVDELILEKTGLVKETSRLQSEIQSMYKAKNNTSVAHRTVQSQLLNLTSQLQEIREMNEHLRSEQNSLLNEKRTLEQNVQELTSQLNNSKSSEYSPDLADTEREIADLRASMDRKDEMLTSLVDRMKQMEFFASETQKDSNLHREENLNLHRQIGVLENEKKELELRLFDLDAKSYPISSSKDVRMLQKQIAELESSVADADNERIKGLDECRLRDRNIRHLEARLQKYDEEKHNLSASISRLEDRNSLLNSQLEDTKASETHYKLALQRAEHEVQEERENLGNLERDLEKYRLILEGQRARRLDSRLSMRSSTKSPSLH</sequence>
<dbReference type="EMBL" id="KE503207">
    <property type="protein sequence ID" value="EPX73018.1"/>
    <property type="molecule type" value="Genomic_DNA"/>
</dbReference>
<dbReference type="CDD" id="cd01377">
    <property type="entry name" value="MYSc_class_II"/>
    <property type="match status" value="1"/>
</dbReference>
<dbReference type="GO" id="GO:0031097">
    <property type="term" value="C:medial cortex"/>
    <property type="evidence" value="ECO:0007669"/>
    <property type="project" value="UniProtKB-ARBA"/>
</dbReference>
<dbReference type="GO" id="GO:0000146">
    <property type="term" value="F:microfilament motor activity"/>
    <property type="evidence" value="ECO:0007669"/>
    <property type="project" value="TreeGrafter"/>
</dbReference>
<dbReference type="Gene3D" id="1.20.5.4820">
    <property type="match status" value="1"/>
</dbReference>
<evidence type="ECO:0000256" key="5">
    <source>
        <dbReference type="ARBA" id="ARBA00023123"/>
    </source>
</evidence>
<evidence type="ECO:0000313" key="13">
    <source>
        <dbReference type="Proteomes" id="UP000016088"/>
    </source>
</evidence>
<evidence type="ECO:0000256" key="8">
    <source>
        <dbReference type="PROSITE-ProRule" id="PRU00782"/>
    </source>
</evidence>
<dbReference type="Proteomes" id="UP000016088">
    <property type="component" value="Unassembled WGS sequence"/>
</dbReference>
<keyword evidence="4 9" id="KW-0175">Coiled coil</keyword>
<feature type="coiled-coil region" evidence="9">
    <location>
        <begin position="1866"/>
        <end position="2021"/>
    </location>
</feature>
<dbReference type="GO" id="GO:0016887">
    <property type="term" value="F:ATP hydrolysis activity"/>
    <property type="evidence" value="ECO:0007669"/>
    <property type="project" value="UniProtKB-ARBA"/>
</dbReference>
<dbReference type="InterPro" id="IPR008989">
    <property type="entry name" value="Myosin_S1_N"/>
</dbReference>
<dbReference type="GO" id="GO:0030864">
    <property type="term" value="C:cortical actin cytoskeleton"/>
    <property type="evidence" value="ECO:0007669"/>
    <property type="project" value="UniProtKB-ARBA"/>
</dbReference>
<keyword evidence="7 8" id="KW-0009">Actin-binding</keyword>
<feature type="coiled-coil region" evidence="9">
    <location>
        <begin position="1636"/>
        <end position="1699"/>
    </location>
</feature>
<dbReference type="GeneID" id="25029760"/>
<dbReference type="FunFam" id="1.10.10.820:FF:000001">
    <property type="entry name" value="Myosin heavy chain"/>
    <property type="match status" value="1"/>
</dbReference>
<dbReference type="VEuPathDB" id="FungiDB:SOCG_00776"/>
<dbReference type="Pfam" id="PF00063">
    <property type="entry name" value="Myosin_head"/>
    <property type="match status" value="1"/>
</dbReference>
<evidence type="ECO:0000256" key="2">
    <source>
        <dbReference type="ARBA" id="ARBA00022741"/>
    </source>
</evidence>
<evidence type="ECO:0000256" key="4">
    <source>
        <dbReference type="ARBA" id="ARBA00023054"/>
    </source>
</evidence>
<dbReference type="GO" id="GO:0051015">
    <property type="term" value="F:actin filament binding"/>
    <property type="evidence" value="ECO:0007669"/>
    <property type="project" value="InterPro"/>
</dbReference>
<comment type="similarity">
    <text evidence="1 8">Belongs to the TRAFAC class myosin-kinesin ATPase superfamily. Myosin family.</text>
</comment>
<feature type="coiled-coil region" evidence="9">
    <location>
        <begin position="1166"/>
        <end position="1245"/>
    </location>
</feature>
<keyword evidence="3 8" id="KW-0067">ATP-binding</keyword>
<reference evidence="12 13" key="1">
    <citation type="journal article" date="2011" name="Science">
        <title>Comparative functional genomics of the fission yeasts.</title>
        <authorList>
            <person name="Rhind N."/>
            <person name="Chen Z."/>
            <person name="Yassour M."/>
            <person name="Thompson D.A."/>
            <person name="Haas B.J."/>
            <person name="Habib N."/>
            <person name="Wapinski I."/>
            <person name="Roy S."/>
            <person name="Lin M.F."/>
            <person name="Heiman D.I."/>
            <person name="Young S.K."/>
            <person name="Furuya K."/>
            <person name="Guo Y."/>
            <person name="Pidoux A."/>
            <person name="Chen H.M."/>
            <person name="Robbertse B."/>
            <person name="Goldberg J.M."/>
            <person name="Aoki K."/>
            <person name="Bayne E.H."/>
            <person name="Berlin A.M."/>
            <person name="Desjardins C.A."/>
            <person name="Dobbs E."/>
            <person name="Dukaj L."/>
            <person name="Fan L."/>
            <person name="FitzGerald M.G."/>
            <person name="French C."/>
            <person name="Gujja S."/>
            <person name="Hansen K."/>
            <person name="Keifenheim D."/>
            <person name="Levin J.Z."/>
            <person name="Mosher R.A."/>
            <person name="Mueller C.A."/>
            <person name="Pfiffner J."/>
            <person name="Priest M."/>
            <person name="Russ C."/>
            <person name="Smialowska A."/>
            <person name="Swoboda P."/>
            <person name="Sykes S.M."/>
            <person name="Vaughn M."/>
            <person name="Vengrova S."/>
            <person name="Yoder R."/>
            <person name="Zeng Q."/>
            <person name="Allshire R."/>
            <person name="Baulcombe D."/>
            <person name="Birren B.W."/>
            <person name="Brown W."/>
            <person name="Ekwall K."/>
            <person name="Kellis M."/>
            <person name="Leatherwood J."/>
            <person name="Levin H."/>
            <person name="Margalit H."/>
            <person name="Martienssen R."/>
            <person name="Nieduszynski C.A."/>
            <person name="Spatafora J.W."/>
            <person name="Friedman N."/>
            <person name="Dalgaard J.Z."/>
            <person name="Baumann P."/>
            <person name="Niki H."/>
            <person name="Regev A."/>
            <person name="Nusbaum C."/>
        </authorList>
    </citation>
    <scope>NUCLEOTIDE SEQUENCE [LARGE SCALE GENOMIC DNA]</scope>
    <source>
        <strain evidence="13">yFS286</strain>
    </source>
</reference>
<dbReference type="GO" id="GO:0005524">
    <property type="term" value="F:ATP binding"/>
    <property type="evidence" value="ECO:0007669"/>
    <property type="project" value="UniProtKB-UniRule"/>
</dbReference>
<dbReference type="GO" id="GO:0007015">
    <property type="term" value="P:actin filament organization"/>
    <property type="evidence" value="ECO:0007669"/>
    <property type="project" value="TreeGrafter"/>
</dbReference>
<dbReference type="Gene3D" id="2.30.30.360">
    <property type="entry name" value="Myosin S1 fragment, N-terminal"/>
    <property type="match status" value="1"/>
</dbReference>
<dbReference type="GO" id="GO:0016459">
    <property type="term" value="C:myosin complex"/>
    <property type="evidence" value="ECO:0007669"/>
    <property type="project" value="UniProtKB-KW"/>
</dbReference>
<feature type="coiled-coil region" evidence="9">
    <location>
        <begin position="841"/>
        <end position="868"/>
    </location>
</feature>
<dbReference type="HOGENOM" id="CLU_000192_5_3_1"/>
<dbReference type="GO" id="GO:0016020">
    <property type="term" value="C:membrane"/>
    <property type="evidence" value="ECO:0007669"/>
    <property type="project" value="TreeGrafter"/>
</dbReference>
<dbReference type="InterPro" id="IPR027417">
    <property type="entry name" value="P-loop_NTPase"/>
</dbReference>
<dbReference type="PROSITE" id="PS51456">
    <property type="entry name" value="MYOSIN_MOTOR"/>
    <property type="match status" value="1"/>
</dbReference>
<dbReference type="InterPro" id="IPR004009">
    <property type="entry name" value="SH3_Myosin"/>
</dbReference>
<evidence type="ECO:0000313" key="12">
    <source>
        <dbReference type="EMBL" id="EPX73018.1"/>
    </source>
</evidence>
<organism evidence="12 13">
    <name type="scientific">Schizosaccharomyces octosporus (strain yFS286)</name>
    <name type="common">Fission yeast</name>
    <name type="synonym">Octosporomyces octosporus</name>
    <dbReference type="NCBI Taxonomy" id="483514"/>
    <lineage>
        <taxon>Eukaryota</taxon>
        <taxon>Fungi</taxon>
        <taxon>Dikarya</taxon>
        <taxon>Ascomycota</taxon>
        <taxon>Taphrinomycotina</taxon>
        <taxon>Schizosaccharomycetes</taxon>
        <taxon>Schizosaccharomycetales</taxon>
        <taxon>Schizosaccharomycetaceae</taxon>
        <taxon>Schizosaccharomyces</taxon>
    </lineage>
</organism>
<name>S9PZX5_SCHOY</name>
<evidence type="ECO:0000256" key="1">
    <source>
        <dbReference type="ARBA" id="ARBA00008314"/>
    </source>
</evidence>
<evidence type="ECO:0000256" key="7">
    <source>
        <dbReference type="ARBA" id="ARBA00023203"/>
    </source>
</evidence>
<feature type="coiled-coil region" evidence="9">
    <location>
        <begin position="1763"/>
        <end position="1837"/>
    </location>
</feature>
<dbReference type="Pfam" id="PF02736">
    <property type="entry name" value="Myosin_N"/>
    <property type="match status" value="1"/>
</dbReference>
<dbReference type="SMART" id="SM00242">
    <property type="entry name" value="MYSc"/>
    <property type="match status" value="1"/>
</dbReference>
<dbReference type="SUPFAM" id="SSF52540">
    <property type="entry name" value="P-loop containing nucleoside triphosphate hydrolases"/>
    <property type="match status" value="1"/>
</dbReference>